<dbReference type="SUPFAM" id="SSF82714">
    <property type="entry name" value="Multidrug efflux transporter AcrB TolC docking domain, DN and DC subdomains"/>
    <property type="match status" value="2"/>
</dbReference>
<accession>E6QWL3</accession>
<feature type="transmembrane region" description="Helical" evidence="1">
    <location>
        <begin position="431"/>
        <end position="453"/>
    </location>
</feature>
<dbReference type="SUPFAM" id="SSF82866">
    <property type="entry name" value="Multidrug efflux transporter AcrB transmembrane domain"/>
    <property type="match status" value="2"/>
</dbReference>
<dbReference type="Gene3D" id="3.30.70.1320">
    <property type="entry name" value="Multidrug efflux transporter AcrB pore domain like"/>
    <property type="match status" value="1"/>
</dbReference>
<feature type="transmembrane region" description="Helical" evidence="1">
    <location>
        <begin position="978"/>
        <end position="1006"/>
    </location>
</feature>
<dbReference type="InterPro" id="IPR027463">
    <property type="entry name" value="AcrB_DN_DC_subdom"/>
</dbReference>
<dbReference type="AlphaFoldDB" id="E6QWL3"/>
<dbReference type="EMBL" id="CABR01000155">
    <property type="protein sequence ID" value="CBI11636.1"/>
    <property type="molecule type" value="Genomic_DNA"/>
</dbReference>
<protein>
    <submittedName>
        <fullName evidence="2">Multidrug resistance protein mdtB (Multidrug transporter mdtB)</fullName>
    </submittedName>
</protein>
<dbReference type="Gene3D" id="3.30.2090.10">
    <property type="entry name" value="Multidrug efflux transporter AcrB TolC docking domain, DN and DC subdomains"/>
    <property type="match status" value="2"/>
</dbReference>
<reference evidence="2" key="1">
    <citation type="submission" date="2009-10" db="EMBL/GenBank/DDBJ databases">
        <title>Diversity of trophic interactions inside an arsenic-rich microbial ecosystem.</title>
        <authorList>
            <person name="Bertin P.N."/>
            <person name="Heinrich-Salmeron A."/>
            <person name="Pelletier E."/>
            <person name="Goulhen-Chollet F."/>
            <person name="Arsene-Ploetze F."/>
            <person name="Gallien S."/>
            <person name="Calteau A."/>
            <person name="Vallenet D."/>
            <person name="Casiot C."/>
            <person name="Chane-Woon-Ming B."/>
            <person name="Giloteaux L."/>
            <person name="Barakat M."/>
            <person name="Bonnefoy V."/>
            <person name="Bruneel O."/>
            <person name="Chandler M."/>
            <person name="Cleiss J."/>
            <person name="Duran R."/>
            <person name="Elbaz-Poulichet F."/>
            <person name="Fonknechten N."/>
            <person name="Lauga B."/>
            <person name="Mornico D."/>
            <person name="Ortet P."/>
            <person name="Schaeffer C."/>
            <person name="Siguier P."/>
            <person name="Alexander Thil Smith A."/>
            <person name="Van Dorsselaer A."/>
            <person name="Weissenbach J."/>
            <person name="Medigue C."/>
            <person name="Le Paslier D."/>
        </authorList>
    </citation>
    <scope>NUCLEOTIDE SEQUENCE</scope>
</reference>
<name>E6QWL3_9ZZZZ</name>
<evidence type="ECO:0000256" key="1">
    <source>
        <dbReference type="SAM" id="Phobius"/>
    </source>
</evidence>
<dbReference type="PRINTS" id="PR00702">
    <property type="entry name" value="ACRIFLAVINRP"/>
</dbReference>
<dbReference type="Gene3D" id="1.20.1640.10">
    <property type="entry name" value="Multidrug efflux transporter AcrB transmembrane domain"/>
    <property type="match status" value="2"/>
</dbReference>
<feature type="transmembrane region" description="Helical" evidence="1">
    <location>
        <begin position="903"/>
        <end position="928"/>
    </location>
</feature>
<dbReference type="PANTHER" id="PTHR32063">
    <property type="match status" value="1"/>
</dbReference>
<feature type="transmembrane region" description="Helical" evidence="1">
    <location>
        <begin position="850"/>
        <end position="870"/>
    </location>
</feature>
<dbReference type="SUPFAM" id="SSF82693">
    <property type="entry name" value="Multidrug efflux transporter AcrB pore domain, PN1, PN2, PC1 and PC2 subdomains"/>
    <property type="match status" value="3"/>
</dbReference>
<feature type="transmembrane region" description="Helical" evidence="1">
    <location>
        <begin position="386"/>
        <end position="410"/>
    </location>
</feature>
<dbReference type="Pfam" id="PF00873">
    <property type="entry name" value="ACR_tran"/>
    <property type="match status" value="1"/>
</dbReference>
<feature type="transmembrane region" description="Helical" evidence="1">
    <location>
        <begin position="360"/>
        <end position="380"/>
    </location>
</feature>
<dbReference type="PANTHER" id="PTHR32063:SF21">
    <property type="entry name" value="MULTIDRUG RESISTANCE PROTEIN MDTB"/>
    <property type="match status" value="1"/>
</dbReference>
<keyword evidence="1" id="KW-0812">Transmembrane</keyword>
<dbReference type="Gene3D" id="3.30.70.1430">
    <property type="entry name" value="Multidrug efflux transporter AcrB pore domain"/>
    <property type="match status" value="2"/>
</dbReference>
<feature type="transmembrane region" description="Helical" evidence="1">
    <location>
        <begin position="877"/>
        <end position="897"/>
    </location>
</feature>
<keyword evidence="1" id="KW-0472">Membrane</keyword>
<comment type="caution">
    <text evidence="2">The sequence shown here is derived from an EMBL/GenBank/DDBJ whole genome shotgun (WGS) entry which is preliminary data.</text>
</comment>
<feature type="transmembrane region" description="Helical" evidence="1">
    <location>
        <begin position="334"/>
        <end position="353"/>
    </location>
</feature>
<feature type="transmembrane region" description="Helical" evidence="1">
    <location>
        <begin position="12"/>
        <end position="30"/>
    </location>
</feature>
<dbReference type="GO" id="GO:0042910">
    <property type="term" value="F:xenobiotic transmembrane transporter activity"/>
    <property type="evidence" value="ECO:0007669"/>
    <property type="project" value="TreeGrafter"/>
</dbReference>
<gene>
    <name evidence="2" type="primary">mdtB</name>
    <name evidence="2" type="ORF">CARN7_2473</name>
</gene>
<dbReference type="Gene3D" id="3.30.70.1440">
    <property type="entry name" value="Multidrug efflux transporter AcrB pore domain"/>
    <property type="match status" value="1"/>
</dbReference>
<proteinExistence type="predicted"/>
<sequence length="1036" mass="110298">MNLSAPFIRRPVATTVLAMAIVLLGIVGYFELPMALLPNVSFPTVLVTGSLPGASPETMASSVATPLERQFTNIPGLSSMSAGSQTGSTRITLQFNLGTSAIAATQEVSNAVAQAQHFLPPDLPHPPLVKNLNPSARPIMFIGLTAPNMPLYQLNRYAETRVATTLSTVPGVADVQVFGAKTYAVRIYVNPFALSARGLSLQAVESAIGSANVDLPQGTIEGSHSDLQAEVHGQLHTAAAYNHLVLTYANGRPVPLSAVGRAINSTEYNQQETWLNKKPGIVLAVVRQPGSNTVAISNAIHRLLPQLAATAPGGATLKVVFNDAEYIRAAVQEVLFTLALASVLVAGVMWIFLRRFAATLIGALAIPFSLLGTFLVMWLLGYSLNMLTLLALTLAVGFVVDDAVVMLENINRHLDRGEDGFTAALTGGREIGFTVLSMTLSLAIIFLPLLFLGGFVGHLFAALGVTISVVILMSGLVALTVTPALSARFLNRTDQADRGRFQRNFERSRTLYLRSLDIALRHKGWVLGLAGLTLIGCVALTGLVQKGFLPNQQAGLLNVNITYPPGLSFDQVAREQKAISQTMQENPAVLSVVSSAGQGPGAFSGTTKGHCFVHLKAAYTQQTASVIQSLRQAVAPYHNAVIVFTGQAGAQGGTASANGAYVYELLGTRWSTVNQATQTLTEALRRLPQLQSVNSSLENNNPQVAIHIRRSAATALGVTPQAIEQTLNLAFGGRKVGTIYGSADQYEVLLEIDPRYQNSIQALDTLSVPSSSGNLVPLSAVVGFHYDAGPLSLHQHEGLPSTTISFNVAPGTAIGQVIPLVQHMAAKMLPAGVNGRFGGNAALFQSSFQALPILLFATILLIYVVLAVLYEHFLHPLTILTALPLAAFGALLSLYLFDLPLDLYSFIGIIMLLGLVKKNGIILVDFAISRQREGARPEEAIREACAVRYRPIMMTTFAAILGVLPIAIGFGAGSSSRVPLGVAVVGGLLFSQFLTLYITPAFYLWMEVLTERLRRRKGFREPSAAIHSLDAGGGKT</sequence>
<feature type="transmembrane region" description="Helical" evidence="1">
    <location>
        <begin position="459"/>
        <end position="482"/>
    </location>
</feature>
<feature type="transmembrane region" description="Helical" evidence="1">
    <location>
        <begin position="524"/>
        <end position="544"/>
    </location>
</feature>
<keyword evidence="1" id="KW-1133">Transmembrane helix</keyword>
<feature type="transmembrane region" description="Helical" evidence="1">
    <location>
        <begin position="949"/>
        <end position="972"/>
    </location>
</feature>
<dbReference type="InterPro" id="IPR001036">
    <property type="entry name" value="Acrflvin-R"/>
</dbReference>
<dbReference type="GO" id="GO:0005886">
    <property type="term" value="C:plasma membrane"/>
    <property type="evidence" value="ECO:0007669"/>
    <property type="project" value="TreeGrafter"/>
</dbReference>
<evidence type="ECO:0000313" key="2">
    <source>
        <dbReference type="EMBL" id="CBI11636.1"/>
    </source>
</evidence>
<organism evidence="2">
    <name type="scientific">mine drainage metagenome</name>
    <dbReference type="NCBI Taxonomy" id="410659"/>
    <lineage>
        <taxon>unclassified sequences</taxon>
        <taxon>metagenomes</taxon>
        <taxon>ecological metagenomes</taxon>
    </lineage>
</organism>